<name>A0A9P4I9U3_9PEZI</name>
<evidence type="ECO:0000313" key="2">
    <source>
        <dbReference type="EMBL" id="KAF2097881.1"/>
    </source>
</evidence>
<reference evidence="2" key="1">
    <citation type="journal article" date="2020" name="Stud. Mycol.">
        <title>101 Dothideomycetes genomes: a test case for predicting lifestyles and emergence of pathogens.</title>
        <authorList>
            <person name="Haridas S."/>
            <person name="Albert R."/>
            <person name="Binder M."/>
            <person name="Bloem J."/>
            <person name="Labutti K."/>
            <person name="Salamov A."/>
            <person name="Andreopoulos B."/>
            <person name="Baker S."/>
            <person name="Barry K."/>
            <person name="Bills G."/>
            <person name="Bluhm B."/>
            <person name="Cannon C."/>
            <person name="Castanera R."/>
            <person name="Culley D."/>
            <person name="Daum C."/>
            <person name="Ezra D."/>
            <person name="Gonzalez J."/>
            <person name="Henrissat B."/>
            <person name="Kuo A."/>
            <person name="Liang C."/>
            <person name="Lipzen A."/>
            <person name="Lutzoni F."/>
            <person name="Magnuson J."/>
            <person name="Mondo S."/>
            <person name="Nolan M."/>
            <person name="Ohm R."/>
            <person name="Pangilinan J."/>
            <person name="Park H.-J."/>
            <person name="Ramirez L."/>
            <person name="Alfaro M."/>
            <person name="Sun H."/>
            <person name="Tritt A."/>
            <person name="Yoshinaga Y."/>
            <person name="Zwiers L.-H."/>
            <person name="Turgeon B."/>
            <person name="Goodwin S."/>
            <person name="Spatafora J."/>
            <person name="Crous P."/>
            <person name="Grigoriev I."/>
        </authorList>
    </citation>
    <scope>NUCLEOTIDE SEQUENCE</scope>
    <source>
        <strain evidence="2">CBS 133067</strain>
    </source>
</reference>
<dbReference type="OrthoDB" id="5189319at2759"/>
<feature type="signal peptide" evidence="1">
    <location>
        <begin position="1"/>
        <end position="19"/>
    </location>
</feature>
<keyword evidence="3" id="KW-1185">Reference proteome</keyword>
<evidence type="ECO:0000256" key="1">
    <source>
        <dbReference type="SAM" id="SignalP"/>
    </source>
</evidence>
<dbReference type="Proteomes" id="UP000799772">
    <property type="component" value="Unassembled WGS sequence"/>
</dbReference>
<evidence type="ECO:0008006" key="4">
    <source>
        <dbReference type="Google" id="ProtNLM"/>
    </source>
</evidence>
<gene>
    <name evidence="2" type="ORF">NA57DRAFT_76681</name>
</gene>
<protein>
    <recommendedName>
        <fullName evidence="4">Hydrophobin</fullName>
    </recommendedName>
</protein>
<feature type="chain" id="PRO_5040341645" description="Hydrophobin" evidence="1">
    <location>
        <begin position="20"/>
        <end position="142"/>
    </location>
</feature>
<proteinExistence type="predicted"/>
<accession>A0A9P4I9U3</accession>
<organism evidence="2 3">
    <name type="scientific">Rhizodiscina lignyota</name>
    <dbReference type="NCBI Taxonomy" id="1504668"/>
    <lineage>
        <taxon>Eukaryota</taxon>
        <taxon>Fungi</taxon>
        <taxon>Dikarya</taxon>
        <taxon>Ascomycota</taxon>
        <taxon>Pezizomycotina</taxon>
        <taxon>Dothideomycetes</taxon>
        <taxon>Pleosporomycetidae</taxon>
        <taxon>Aulographales</taxon>
        <taxon>Rhizodiscinaceae</taxon>
        <taxon>Rhizodiscina</taxon>
    </lineage>
</organism>
<dbReference type="AlphaFoldDB" id="A0A9P4I9U3"/>
<dbReference type="EMBL" id="ML978127">
    <property type="protein sequence ID" value="KAF2097881.1"/>
    <property type="molecule type" value="Genomic_DNA"/>
</dbReference>
<comment type="caution">
    <text evidence="2">The sequence shown here is derived from an EMBL/GenBank/DDBJ whole genome shotgun (WGS) entry which is preliminary data.</text>
</comment>
<sequence>MRFFISFLLALTLLMASCASVAVDSVNVVERTSNPACEFGGTLTCCQATFAGDLLSIQFLAKLTNYPLEPKDVNCIGIRNDAFASTSNCPGVKTCCQVVVAKDLGGLLSSIPLIGSLLSPLTNNEVIGLYCQGINSTCNSLN</sequence>
<keyword evidence="1" id="KW-0732">Signal</keyword>
<dbReference type="PROSITE" id="PS51257">
    <property type="entry name" value="PROKAR_LIPOPROTEIN"/>
    <property type="match status" value="1"/>
</dbReference>
<evidence type="ECO:0000313" key="3">
    <source>
        <dbReference type="Proteomes" id="UP000799772"/>
    </source>
</evidence>